<organism evidence="3 4">
    <name type="scientific">Branchiostoma floridae</name>
    <name type="common">Florida lancelet</name>
    <name type="synonym">Amphioxus</name>
    <dbReference type="NCBI Taxonomy" id="7739"/>
    <lineage>
        <taxon>Eukaryota</taxon>
        <taxon>Metazoa</taxon>
        <taxon>Chordata</taxon>
        <taxon>Cephalochordata</taxon>
        <taxon>Leptocardii</taxon>
        <taxon>Amphioxiformes</taxon>
        <taxon>Branchiostomatidae</taxon>
        <taxon>Branchiostoma</taxon>
    </lineage>
</organism>
<feature type="region of interest" description="Disordered" evidence="2">
    <location>
        <begin position="408"/>
        <end position="448"/>
    </location>
</feature>
<feature type="region of interest" description="Disordered" evidence="2">
    <location>
        <begin position="320"/>
        <end position="343"/>
    </location>
</feature>
<dbReference type="PANTHER" id="PTHR35347">
    <property type="entry name" value="COILED-COIL DOMAIN-CONTAINING PROTEIN 175"/>
    <property type="match status" value="1"/>
</dbReference>
<dbReference type="GeneID" id="118408781"/>
<dbReference type="KEGG" id="bfo:118408781"/>
<evidence type="ECO:0000313" key="3">
    <source>
        <dbReference type="Proteomes" id="UP000001554"/>
    </source>
</evidence>
<evidence type="ECO:0000256" key="1">
    <source>
        <dbReference type="SAM" id="Coils"/>
    </source>
</evidence>
<feature type="compositionally biased region" description="Polar residues" evidence="2">
    <location>
        <begin position="773"/>
        <end position="786"/>
    </location>
</feature>
<proteinExistence type="predicted"/>
<dbReference type="OMA" id="VFMQKRK"/>
<dbReference type="PANTHER" id="PTHR35347:SF1">
    <property type="entry name" value="COILED-COIL DOMAIN-CONTAINING PROTEIN 175"/>
    <property type="match status" value="1"/>
</dbReference>
<feature type="compositionally biased region" description="Basic and acidic residues" evidence="2">
    <location>
        <begin position="736"/>
        <end position="748"/>
    </location>
</feature>
<feature type="compositionally biased region" description="Basic and acidic residues" evidence="2">
    <location>
        <begin position="331"/>
        <end position="343"/>
    </location>
</feature>
<gene>
    <name evidence="4" type="primary">LOC118408781</name>
</gene>
<keyword evidence="3" id="KW-1185">Reference proteome</keyword>
<feature type="region of interest" description="Disordered" evidence="2">
    <location>
        <begin position="735"/>
        <end position="786"/>
    </location>
</feature>
<name>A0A9J7HWG8_BRAFL</name>
<feature type="compositionally biased region" description="Basic and acidic residues" evidence="2">
    <location>
        <begin position="574"/>
        <end position="593"/>
    </location>
</feature>
<keyword evidence="1" id="KW-0175">Coiled coil</keyword>
<reference evidence="4" key="1">
    <citation type="submission" date="2025-08" db="UniProtKB">
        <authorList>
            <consortium name="RefSeq"/>
        </authorList>
    </citation>
    <scope>IDENTIFICATION</scope>
    <source>
        <strain evidence="4">S238N-H82</strain>
        <tissue evidence="4">Testes</tissue>
    </source>
</reference>
<dbReference type="InterPro" id="IPR038834">
    <property type="entry name" value="CCDC175"/>
</dbReference>
<evidence type="ECO:0000256" key="2">
    <source>
        <dbReference type="SAM" id="MobiDB-lite"/>
    </source>
</evidence>
<sequence>MSAAVTTEVPGVNSAIEHMMDLKGRMRGEKFGFEEPDVGHLDVVAAALKELDGERLKVHDVLEVETIKASILRHQLMFLPEQIQAEISAAVQSARDSNAAEMNRLRNQLESLTRSIEELEKKSQLLKKENETLLPERDIVRNQHDEIISQLNQRMADKAGKQITLNETREKLRETNQEILDVEQAIVDLKEDMIEERANARLEKKRLKDNIADTQVKIKDQKEANEGLKKQISTLMEELLESDTKNSEQKKTIRRSENMVERLVSQVQHLEEQLEKEQLENVQLDKEGDRLKEEFQNVKKDLTGKKAELLKRLQELEDETQEALEENQQVESRRSHLKAETKKAVEEMEYSAAKLEELREISRQGKAELTRLAEESARLRMENQELEQGIEQLQENHKAAVQMLNKQVEESREQLTRERNDRFELQSKKSDTHKDLEEFRASSSRFMGEMNRRMEEGKNKHIQLTEEGKRLQKETIEDQQAIKKLKSNIKAAEKSYKEMEKSSKGEIEGLEQSVSKLEKGIEDIGKELEEKTPMCDTFEAEFKEISKEYEERKKYVVQSKNKKSGLEDAVNRAKRQIEKMSHPRGKLQDDLKSGRASALQQLRDHAAEVRSVEQDIYESGRKLEQVVDENKRFKAANKNLQNEIVGLKEDIERNKSQRDRLEEISALLKGQVVEGWVSDIAAQKESAERDSQILEDISSLQEKSKEREQKLTDITSKLEGELGLLVSFLDNVASRRPVDTRQSMRPDDGAPVDSQPVVLTRTGRRQVKRPSLAPSNPTAPLSNWKP</sequence>
<evidence type="ECO:0000313" key="4">
    <source>
        <dbReference type="RefSeq" id="XP_035665534.1"/>
    </source>
</evidence>
<dbReference type="Proteomes" id="UP000001554">
    <property type="component" value="Unplaced"/>
</dbReference>
<accession>A0A9J7HWG8</accession>
<dbReference type="OrthoDB" id="10031759at2759"/>
<feature type="region of interest" description="Disordered" evidence="2">
    <location>
        <begin position="574"/>
        <end position="597"/>
    </location>
</feature>
<dbReference type="RefSeq" id="XP_035665534.1">
    <property type="nucleotide sequence ID" value="XM_035809641.1"/>
</dbReference>
<dbReference type="AlphaFoldDB" id="A0A9J7HWG8"/>
<feature type="compositionally biased region" description="Basic and acidic residues" evidence="2">
    <location>
        <begin position="408"/>
        <end position="440"/>
    </location>
</feature>
<feature type="coiled-coil region" evidence="1">
    <location>
        <begin position="95"/>
        <end position="129"/>
    </location>
</feature>
<protein>
    <submittedName>
        <fullName evidence="4">Myosin heavy chain, embryonic smooth muscle isoform-like</fullName>
    </submittedName>
</protein>